<reference evidence="2 3" key="2">
    <citation type="journal article" date="2016" name="Science">
        <title>A bacterium that degrades and assimilates poly(ethylene terephthalate).</title>
        <authorList>
            <person name="Yoshida S."/>
            <person name="Hiraga K."/>
            <person name="Takehana T."/>
            <person name="Taniguchi I."/>
            <person name="Yamaji H."/>
            <person name="Maeda Y."/>
            <person name="Toyohara K."/>
            <person name="Miyamoto K."/>
            <person name="Kimura Y."/>
            <person name="Oda K."/>
        </authorList>
    </citation>
    <scope>NUCLEOTIDE SEQUENCE [LARGE SCALE GENOMIC DNA]</scope>
    <source>
        <strain evidence="3">NBRC 110686 / TISTR 2288 / 201-F6</strain>
    </source>
</reference>
<dbReference type="Pfam" id="PF04235">
    <property type="entry name" value="DUF418"/>
    <property type="match status" value="1"/>
</dbReference>
<evidence type="ECO:0000313" key="3">
    <source>
        <dbReference type="Proteomes" id="UP000037660"/>
    </source>
</evidence>
<comment type="caution">
    <text evidence="2">The sequence shown here is derived from an EMBL/GenBank/DDBJ whole genome shotgun (WGS) entry which is preliminary data.</text>
</comment>
<proteinExistence type="predicted"/>
<dbReference type="InterPro" id="IPR007349">
    <property type="entry name" value="DUF418"/>
</dbReference>
<dbReference type="PANTHER" id="PTHR30590">
    <property type="entry name" value="INNER MEMBRANE PROTEIN"/>
    <property type="match status" value="1"/>
</dbReference>
<dbReference type="OrthoDB" id="8892838at2"/>
<feature type="domain" description="DUF418" evidence="1">
    <location>
        <begin position="227"/>
        <end position="373"/>
    </location>
</feature>
<dbReference type="PANTHER" id="PTHR30590:SF2">
    <property type="entry name" value="INNER MEMBRANE PROTEIN"/>
    <property type="match status" value="1"/>
</dbReference>
<dbReference type="InterPro" id="IPR052529">
    <property type="entry name" value="Bact_Transport_Assoc"/>
</dbReference>
<dbReference type="AlphaFoldDB" id="A0A0K8NWG6"/>
<dbReference type="STRING" id="1547922.ISF6_5421"/>
<dbReference type="RefSeq" id="WP_054018827.1">
    <property type="nucleotide sequence ID" value="NZ_BBYR01000009.1"/>
</dbReference>
<evidence type="ECO:0000259" key="1">
    <source>
        <dbReference type="Pfam" id="PF04235"/>
    </source>
</evidence>
<keyword evidence="3" id="KW-1185">Reference proteome</keyword>
<dbReference type="Proteomes" id="UP000037660">
    <property type="component" value="Unassembled WGS sequence"/>
</dbReference>
<reference evidence="3" key="1">
    <citation type="submission" date="2015-07" db="EMBL/GenBank/DDBJ databases">
        <title>Discovery of a poly(ethylene terephthalate assimilation.</title>
        <authorList>
            <person name="Yoshida S."/>
            <person name="Hiraga K."/>
            <person name="Takehana T."/>
            <person name="Taniguchi I."/>
            <person name="Yamaji H."/>
            <person name="Maeda Y."/>
            <person name="Toyohara K."/>
            <person name="Miyamoto K."/>
            <person name="Kimura Y."/>
            <person name="Oda K."/>
        </authorList>
    </citation>
    <scope>NUCLEOTIDE SEQUENCE [LARGE SCALE GENOMIC DNA]</scope>
    <source>
        <strain evidence="3">NBRC 110686 / TISTR 2288 / 201-F6</strain>
    </source>
</reference>
<evidence type="ECO:0000313" key="2">
    <source>
        <dbReference type="EMBL" id="GAP34713.1"/>
    </source>
</evidence>
<sequence length="378" mass="40142">MSEELRRVGGSPREPLPDALRALALLAVLLVNALGYPDAPHGPSLGIARPDGALSASITQAVVAGLLQGKGYPILAFLFGLSMVLAARGRAREQRRMRGVQRRRRLLSLGVAHGVFVYFGDILTLYALVGRRLHERLHQPWRPLRRHLRRALAVAVLAKLAFIALHLVPTLGQGLPALPPPPGLAAVDSPGAFVALNARTYLVWLFGSLLFAGPVVYLCMLAGGIAGRLRLLTHRRWRAALGRVARRAGPPLLAANLALGVAIARHGNDPDAAPALAIAGELLYLPLAAAIVAAVAHASSGGRAGWCRALAPLGQRSLTLYIGHGLLCIALYAGIGLALQPATWLAATLAALLWLLALGLAQRWPQVQGPLERWMARP</sequence>
<dbReference type="EMBL" id="BBYR01000009">
    <property type="protein sequence ID" value="GAP34713.1"/>
    <property type="molecule type" value="Genomic_DNA"/>
</dbReference>
<protein>
    <recommendedName>
        <fullName evidence="1">DUF418 domain-containing protein</fullName>
    </recommendedName>
</protein>
<gene>
    <name evidence="2" type="ORF">ISF6_5421</name>
</gene>
<organism evidence="2 3">
    <name type="scientific">Piscinibacter sakaiensis</name>
    <name type="common">Ideonella sakaiensis</name>
    <dbReference type="NCBI Taxonomy" id="1547922"/>
    <lineage>
        <taxon>Bacteria</taxon>
        <taxon>Pseudomonadati</taxon>
        <taxon>Pseudomonadota</taxon>
        <taxon>Betaproteobacteria</taxon>
        <taxon>Burkholderiales</taxon>
        <taxon>Sphaerotilaceae</taxon>
        <taxon>Piscinibacter</taxon>
    </lineage>
</organism>
<accession>A0A0K8NWG6</accession>
<name>A0A0K8NWG6_PISS1</name>